<comment type="caution">
    <text evidence="1">The sequence shown here is derived from an EMBL/GenBank/DDBJ whole genome shotgun (WGS) entry which is preliminary data.</text>
</comment>
<organism evidence="1 2">
    <name type="scientific">Ceratodon purpureus</name>
    <name type="common">Fire moss</name>
    <name type="synonym">Dicranum purpureum</name>
    <dbReference type="NCBI Taxonomy" id="3225"/>
    <lineage>
        <taxon>Eukaryota</taxon>
        <taxon>Viridiplantae</taxon>
        <taxon>Streptophyta</taxon>
        <taxon>Embryophyta</taxon>
        <taxon>Bryophyta</taxon>
        <taxon>Bryophytina</taxon>
        <taxon>Bryopsida</taxon>
        <taxon>Dicranidae</taxon>
        <taxon>Pseudoditrichales</taxon>
        <taxon>Ditrichaceae</taxon>
        <taxon>Ceratodon</taxon>
    </lineage>
</organism>
<reference evidence="1" key="1">
    <citation type="submission" date="2020-06" db="EMBL/GenBank/DDBJ databases">
        <title>WGS assembly of Ceratodon purpureus strain R40.</title>
        <authorList>
            <person name="Carey S.B."/>
            <person name="Jenkins J."/>
            <person name="Shu S."/>
            <person name="Lovell J.T."/>
            <person name="Sreedasyam A."/>
            <person name="Maumus F."/>
            <person name="Tiley G.P."/>
            <person name="Fernandez-Pozo N."/>
            <person name="Barry K."/>
            <person name="Chen C."/>
            <person name="Wang M."/>
            <person name="Lipzen A."/>
            <person name="Daum C."/>
            <person name="Saski C.A."/>
            <person name="Payton A.C."/>
            <person name="Mcbreen J.C."/>
            <person name="Conrad R.E."/>
            <person name="Kollar L.M."/>
            <person name="Olsson S."/>
            <person name="Huttunen S."/>
            <person name="Landis J.B."/>
            <person name="Wickett N.J."/>
            <person name="Johnson M.G."/>
            <person name="Rensing S.A."/>
            <person name="Grimwood J."/>
            <person name="Schmutz J."/>
            <person name="Mcdaniel S.F."/>
        </authorList>
    </citation>
    <scope>NUCLEOTIDE SEQUENCE</scope>
    <source>
        <strain evidence="1">R40</strain>
    </source>
</reference>
<keyword evidence="2" id="KW-1185">Reference proteome</keyword>
<dbReference type="EMBL" id="CM026428">
    <property type="protein sequence ID" value="KAG0566051.1"/>
    <property type="molecule type" value="Genomic_DNA"/>
</dbReference>
<proteinExistence type="predicted"/>
<dbReference type="Proteomes" id="UP000822688">
    <property type="component" value="Chromosome 7"/>
</dbReference>
<accession>A0A8T0H1R6</accession>
<protein>
    <submittedName>
        <fullName evidence="1">Uncharacterized protein</fullName>
    </submittedName>
</protein>
<sequence>MITKTWLAGLVVGYELDVGCVVGKVAGHLTRTDFSTLHGRPQLCPAPMNLEASRHECTAATYTWATAELCHTVQRHFANSFSINPSLQTVE</sequence>
<name>A0A8T0H1R6_CERPU</name>
<evidence type="ECO:0000313" key="2">
    <source>
        <dbReference type="Proteomes" id="UP000822688"/>
    </source>
</evidence>
<dbReference type="AlphaFoldDB" id="A0A8T0H1R6"/>
<evidence type="ECO:0000313" key="1">
    <source>
        <dbReference type="EMBL" id="KAG0566051.1"/>
    </source>
</evidence>
<gene>
    <name evidence="1" type="ORF">KC19_7G034500</name>
</gene>